<dbReference type="AlphaFoldDB" id="A0A7X0EDU8"/>
<keyword evidence="6 9" id="KW-1133">Transmembrane helix</keyword>
<feature type="transmembrane region" description="Helical" evidence="9">
    <location>
        <begin position="191"/>
        <end position="215"/>
    </location>
</feature>
<dbReference type="InterPro" id="IPR002293">
    <property type="entry name" value="AA/rel_permease1"/>
</dbReference>
<evidence type="ECO:0000256" key="2">
    <source>
        <dbReference type="ARBA" id="ARBA00008220"/>
    </source>
</evidence>
<keyword evidence="5 9" id="KW-0812">Transmembrane</keyword>
<comment type="function">
    <text evidence="8">Major component of the acid-resistance (AR) system allowing enteric pathogens to survive the acidic environment in the stomach. Exchanges extracellular arginine for its intracellular decarboxylation product agmatine (Agm) thereby expelling intracellular protons. Probably undergoes several conformational states in order to translocate the substrate across the membrane; keeps the substrate accessible to only 1 side of the membrane at a time by opening and closing 3 membrane-internal gates.</text>
</comment>
<evidence type="ECO:0000256" key="3">
    <source>
        <dbReference type="ARBA" id="ARBA00021069"/>
    </source>
</evidence>
<feature type="transmembrane region" description="Helical" evidence="9">
    <location>
        <begin position="227"/>
        <end position="251"/>
    </location>
</feature>
<evidence type="ECO:0000313" key="11">
    <source>
        <dbReference type="Proteomes" id="UP000539175"/>
    </source>
</evidence>
<keyword evidence="11" id="KW-1185">Reference proteome</keyword>
<evidence type="ECO:0000256" key="6">
    <source>
        <dbReference type="ARBA" id="ARBA00022989"/>
    </source>
</evidence>
<feature type="transmembrane region" description="Helical" evidence="9">
    <location>
        <begin position="39"/>
        <end position="63"/>
    </location>
</feature>
<dbReference type="GO" id="GO:0022857">
    <property type="term" value="F:transmembrane transporter activity"/>
    <property type="evidence" value="ECO:0007669"/>
    <property type="project" value="InterPro"/>
</dbReference>
<proteinExistence type="inferred from homology"/>
<sequence length="438" mass="44900">MRDERTKIGPVAAGFIVAGNMIGSGIFLLPASLGEIGSIVIVGWMVVLAGALLIGLVCSRLAILCPQEPGLAGYVRTGLGRRLGFIAAFFYWVSTWFGNVAIALAVTGYLASLVPVLKLPLTLGLATVAVIWGVTLANMAGVRFTARFEGVALVQGLAPVLLVAILGWWWFDPTVFTASWNVTGLSAGGAVAHSLASIIWAFLGLESAAVVAAVVRQPERNVPIATLGGIAVAGLVYITACTALTGVLSAAELRASTAPFADVATRLWGPVAGTVLAVCAMAKAAGTLAGWMLVGAETAEAGARLGLFPRLLSGVNRHGAPVRNLVFMAALMSVVCLATLSPTLGQQFDTVVNLAVVLNVIVYACACAALLRLTPGRRWDIAVAGGGLLFCVGLLITTGVEAMLVAAGLLAMGMALSLIRHATAGEPPPSRRAEGDPA</sequence>
<dbReference type="PANTHER" id="PTHR42770">
    <property type="entry name" value="AMINO ACID TRANSPORTER-RELATED"/>
    <property type="match status" value="1"/>
</dbReference>
<keyword evidence="7 9" id="KW-0472">Membrane</keyword>
<evidence type="ECO:0000313" key="10">
    <source>
        <dbReference type="EMBL" id="MBB6250784.1"/>
    </source>
</evidence>
<keyword evidence="4" id="KW-1003">Cell membrane</keyword>
<protein>
    <recommendedName>
        <fullName evidence="3">Arginine/agmatine antiporter</fullName>
    </recommendedName>
</protein>
<evidence type="ECO:0000256" key="7">
    <source>
        <dbReference type="ARBA" id="ARBA00023136"/>
    </source>
</evidence>
<feature type="transmembrane region" description="Helical" evidence="9">
    <location>
        <begin position="271"/>
        <end position="294"/>
    </location>
</feature>
<feature type="transmembrane region" description="Helical" evidence="9">
    <location>
        <begin position="12"/>
        <end position="33"/>
    </location>
</feature>
<evidence type="ECO:0000256" key="5">
    <source>
        <dbReference type="ARBA" id="ARBA00022692"/>
    </source>
</evidence>
<dbReference type="Pfam" id="PF13520">
    <property type="entry name" value="AA_permease_2"/>
    <property type="match status" value="1"/>
</dbReference>
<comment type="caution">
    <text evidence="10">The sequence shown here is derived from an EMBL/GenBank/DDBJ whole genome shotgun (WGS) entry which is preliminary data.</text>
</comment>
<accession>A0A7X0EDU8</accession>
<evidence type="ECO:0000256" key="1">
    <source>
        <dbReference type="ARBA" id="ARBA00004651"/>
    </source>
</evidence>
<feature type="transmembrane region" description="Helical" evidence="9">
    <location>
        <begin position="83"/>
        <end position="111"/>
    </location>
</feature>
<dbReference type="GO" id="GO:0005886">
    <property type="term" value="C:plasma membrane"/>
    <property type="evidence" value="ECO:0007669"/>
    <property type="project" value="UniProtKB-SubCell"/>
</dbReference>
<evidence type="ECO:0000256" key="8">
    <source>
        <dbReference type="ARBA" id="ARBA00045636"/>
    </source>
</evidence>
<dbReference type="PANTHER" id="PTHR42770:SF18">
    <property type="entry name" value="ARGININE_AGMATINE ANTIPORTER"/>
    <property type="match status" value="1"/>
</dbReference>
<dbReference type="Proteomes" id="UP000539175">
    <property type="component" value="Unassembled WGS sequence"/>
</dbReference>
<reference evidence="10 11" key="1">
    <citation type="submission" date="2020-08" db="EMBL/GenBank/DDBJ databases">
        <title>Genomic Encyclopedia of Type Strains, Phase IV (KMG-IV): sequencing the most valuable type-strain genomes for metagenomic binning, comparative biology and taxonomic classification.</title>
        <authorList>
            <person name="Goeker M."/>
        </authorList>
    </citation>
    <scope>NUCLEOTIDE SEQUENCE [LARGE SCALE GENOMIC DNA]</scope>
    <source>
        <strain evidence="10 11">DSM 22198</strain>
    </source>
</reference>
<feature type="transmembrane region" description="Helical" evidence="9">
    <location>
        <begin position="117"/>
        <end position="139"/>
    </location>
</feature>
<dbReference type="RefSeq" id="WP_184798694.1">
    <property type="nucleotide sequence ID" value="NZ_JACIIZ010000003.1"/>
</dbReference>
<dbReference type="EMBL" id="JACIIZ010000003">
    <property type="protein sequence ID" value="MBB6250784.1"/>
    <property type="molecule type" value="Genomic_DNA"/>
</dbReference>
<dbReference type="PIRSF" id="PIRSF006060">
    <property type="entry name" value="AA_transporter"/>
    <property type="match status" value="1"/>
</dbReference>
<feature type="transmembrane region" description="Helical" evidence="9">
    <location>
        <begin position="325"/>
        <end position="345"/>
    </location>
</feature>
<comment type="similarity">
    <text evidence="2">Belongs to the amino acid-polyamine-organocation (APC) superfamily. Basic amino acid/polyamine antiporter (APA) (TC 2.A.3.2) family.</text>
</comment>
<dbReference type="Gene3D" id="1.20.1740.10">
    <property type="entry name" value="Amino acid/polyamine transporter I"/>
    <property type="match status" value="1"/>
</dbReference>
<evidence type="ECO:0000256" key="9">
    <source>
        <dbReference type="SAM" id="Phobius"/>
    </source>
</evidence>
<evidence type="ECO:0000256" key="4">
    <source>
        <dbReference type="ARBA" id="ARBA00022475"/>
    </source>
</evidence>
<feature type="transmembrane region" description="Helical" evidence="9">
    <location>
        <begin position="351"/>
        <end position="371"/>
    </location>
</feature>
<dbReference type="InterPro" id="IPR050367">
    <property type="entry name" value="APC_superfamily"/>
</dbReference>
<name>A0A7X0EDU8_9PROT</name>
<gene>
    <name evidence="10" type="ORF">FHS74_001329</name>
</gene>
<organism evidence="10 11">
    <name type="scientific">Nitrospirillum iridis</name>
    <dbReference type="NCBI Taxonomy" id="765888"/>
    <lineage>
        <taxon>Bacteria</taxon>
        <taxon>Pseudomonadati</taxon>
        <taxon>Pseudomonadota</taxon>
        <taxon>Alphaproteobacteria</taxon>
        <taxon>Rhodospirillales</taxon>
        <taxon>Azospirillaceae</taxon>
        <taxon>Nitrospirillum</taxon>
    </lineage>
</organism>
<comment type="subcellular location">
    <subcellularLocation>
        <location evidence="1">Cell membrane</location>
        <topology evidence="1">Multi-pass membrane protein</topology>
    </subcellularLocation>
</comment>
<feature type="transmembrane region" description="Helical" evidence="9">
    <location>
        <begin position="151"/>
        <end position="171"/>
    </location>
</feature>